<feature type="transmembrane region" description="Helical" evidence="1">
    <location>
        <begin position="20"/>
        <end position="37"/>
    </location>
</feature>
<evidence type="ECO:0000313" key="2">
    <source>
        <dbReference type="EMBL" id="KFM66241.1"/>
    </source>
</evidence>
<keyword evidence="1" id="KW-0812">Transmembrane</keyword>
<gene>
    <name evidence="2" type="ORF">X975_08489</name>
</gene>
<keyword evidence="3" id="KW-1185">Reference proteome</keyword>
<organism evidence="2 3">
    <name type="scientific">Stegodyphus mimosarum</name>
    <name type="common">African social velvet spider</name>
    <dbReference type="NCBI Taxonomy" id="407821"/>
    <lineage>
        <taxon>Eukaryota</taxon>
        <taxon>Metazoa</taxon>
        <taxon>Ecdysozoa</taxon>
        <taxon>Arthropoda</taxon>
        <taxon>Chelicerata</taxon>
        <taxon>Arachnida</taxon>
        <taxon>Araneae</taxon>
        <taxon>Araneomorphae</taxon>
        <taxon>Entelegynae</taxon>
        <taxon>Eresoidea</taxon>
        <taxon>Eresidae</taxon>
        <taxon>Stegodyphus</taxon>
    </lineage>
</organism>
<keyword evidence="1" id="KW-0472">Membrane</keyword>
<keyword evidence="1" id="KW-1133">Transmembrane helix</keyword>
<sequence>MGFCLLLSYGWSLLHNRIKFKSLSWCLILFVIFMYAAKTVHR</sequence>
<name>A0A087TMA2_STEMI</name>
<protein>
    <submittedName>
        <fullName evidence="2">Uncharacterized protein</fullName>
    </submittedName>
</protein>
<dbReference type="EMBL" id="KK115862">
    <property type="protein sequence ID" value="KFM66241.1"/>
    <property type="molecule type" value="Genomic_DNA"/>
</dbReference>
<accession>A0A087TMA2</accession>
<evidence type="ECO:0000313" key="3">
    <source>
        <dbReference type="Proteomes" id="UP000054359"/>
    </source>
</evidence>
<evidence type="ECO:0000256" key="1">
    <source>
        <dbReference type="SAM" id="Phobius"/>
    </source>
</evidence>
<reference evidence="2 3" key="1">
    <citation type="submission" date="2013-11" db="EMBL/GenBank/DDBJ databases">
        <title>Genome sequencing of Stegodyphus mimosarum.</title>
        <authorList>
            <person name="Bechsgaard J."/>
        </authorList>
    </citation>
    <scope>NUCLEOTIDE SEQUENCE [LARGE SCALE GENOMIC DNA]</scope>
</reference>
<proteinExistence type="predicted"/>
<dbReference type="AlphaFoldDB" id="A0A087TMA2"/>
<feature type="non-terminal residue" evidence="2">
    <location>
        <position position="42"/>
    </location>
</feature>
<dbReference type="Proteomes" id="UP000054359">
    <property type="component" value="Unassembled WGS sequence"/>
</dbReference>